<sequence length="64" mass="7246">MYHSIEEKGLDVHTVGAGTAQLLGRTLTDATVYDTRAKWRLRLAVDFTRHDDAWTVVQTVATTW</sequence>
<protein>
    <submittedName>
        <fullName evidence="1">Uncharacterized protein</fullName>
    </submittedName>
</protein>
<reference evidence="1" key="1">
    <citation type="submission" date="2022-10" db="EMBL/GenBank/DDBJ databases">
        <authorList>
            <person name="Mo P."/>
        </authorList>
    </citation>
    <scope>NUCLEOTIDE SEQUENCE</scope>
    <source>
        <strain evidence="1">HUAS 13-4</strain>
    </source>
</reference>
<evidence type="ECO:0000313" key="1">
    <source>
        <dbReference type="EMBL" id="UXY17697.1"/>
    </source>
</evidence>
<evidence type="ECO:0000313" key="2">
    <source>
        <dbReference type="Proteomes" id="UP001061298"/>
    </source>
</evidence>
<dbReference type="EMBL" id="CP106793">
    <property type="protein sequence ID" value="UXY17697.1"/>
    <property type="molecule type" value="Genomic_DNA"/>
</dbReference>
<dbReference type="RefSeq" id="WP_263227730.1">
    <property type="nucleotide sequence ID" value="NZ_CP106793.1"/>
</dbReference>
<keyword evidence="2" id="KW-1185">Reference proteome</keyword>
<gene>
    <name evidence="1" type="ORF">N8I84_02245</name>
</gene>
<proteinExistence type="predicted"/>
<name>A0ABY6DTJ7_9ACTN</name>
<accession>A0ABY6DTJ7</accession>
<dbReference type="Proteomes" id="UP001061298">
    <property type="component" value="Chromosome"/>
</dbReference>
<organism evidence="1 2">
    <name type="scientific">Streptomyces cynarae</name>
    <dbReference type="NCBI Taxonomy" id="2981134"/>
    <lineage>
        <taxon>Bacteria</taxon>
        <taxon>Bacillati</taxon>
        <taxon>Actinomycetota</taxon>
        <taxon>Actinomycetes</taxon>
        <taxon>Kitasatosporales</taxon>
        <taxon>Streptomycetaceae</taxon>
        <taxon>Streptomyces</taxon>
    </lineage>
</organism>